<evidence type="ECO:0000313" key="2">
    <source>
        <dbReference type="Proteomes" id="UP000616769"/>
    </source>
</evidence>
<protein>
    <submittedName>
        <fullName evidence="1">Uncharacterized protein</fullName>
    </submittedName>
</protein>
<dbReference type="EMBL" id="JXLN01012553">
    <property type="protein sequence ID" value="KPM08610.1"/>
    <property type="molecule type" value="Genomic_DNA"/>
</dbReference>
<reference evidence="1 2" key="1">
    <citation type="journal article" date="2015" name="Parasit. Vectors">
        <title>Draft genome of the scabies mite.</title>
        <authorList>
            <person name="Rider S.D.Jr."/>
            <person name="Morgan M.S."/>
            <person name="Arlian L.G."/>
        </authorList>
    </citation>
    <scope>NUCLEOTIDE SEQUENCE [LARGE SCALE GENOMIC DNA]</scope>
    <source>
        <strain evidence="1">Arlian Lab</strain>
    </source>
</reference>
<evidence type="ECO:0000313" key="1">
    <source>
        <dbReference type="EMBL" id="KPM08610.1"/>
    </source>
</evidence>
<dbReference type="AlphaFoldDB" id="A0A132ADT6"/>
<gene>
    <name evidence="1" type="ORF">QR98_0071320</name>
</gene>
<name>A0A132ADT6_SARSC</name>
<organism evidence="1 2">
    <name type="scientific">Sarcoptes scabiei</name>
    <name type="common">Itch mite</name>
    <name type="synonym">Acarus scabiei</name>
    <dbReference type="NCBI Taxonomy" id="52283"/>
    <lineage>
        <taxon>Eukaryota</taxon>
        <taxon>Metazoa</taxon>
        <taxon>Ecdysozoa</taxon>
        <taxon>Arthropoda</taxon>
        <taxon>Chelicerata</taxon>
        <taxon>Arachnida</taxon>
        <taxon>Acari</taxon>
        <taxon>Acariformes</taxon>
        <taxon>Sarcoptiformes</taxon>
        <taxon>Astigmata</taxon>
        <taxon>Psoroptidia</taxon>
        <taxon>Sarcoptoidea</taxon>
        <taxon>Sarcoptidae</taxon>
        <taxon>Sarcoptinae</taxon>
        <taxon>Sarcoptes</taxon>
    </lineage>
</organism>
<proteinExistence type="predicted"/>
<dbReference type="Proteomes" id="UP000616769">
    <property type="component" value="Unassembled WGS sequence"/>
</dbReference>
<dbReference type="VEuPathDB" id="VectorBase:SSCA009954"/>
<sequence length="78" mass="8580">MNLVFSTPKGELIFKSHLIETTSTSPSSSSSSTRPKFVSLKIRNKGTRIFGCVINSIRHPSGNNRFSLASTSFCRSQN</sequence>
<comment type="caution">
    <text evidence="1">The sequence shown here is derived from an EMBL/GenBank/DDBJ whole genome shotgun (WGS) entry which is preliminary data.</text>
</comment>
<accession>A0A132ADT6</accession>